<evidence type="ECO:0000313" key="1">
    <source>
        <dbReference type="EMBL" id="ACG60025.1"/>
    </source>
</evidence>
<dbReference type="Pfam" id="PF05515">
    <property type="entry name" value="Viral_NABP"/>
    <property type="match status" value="1"/>
</dbReference>
<dbReference type="EMBL" id="EU881919">
    <property type="protein sequence ID" value="ACG60025.1"/>
    <property type="molecule type" value="Genomic_RNA"/>
</dbReference>
<accession>B5AZR8</accession>
<organism evidence="1">
    <name type="scientific">Carrot carlavirus WM-2008</name>
    <dbReference type="NCBI Taxonomy" id="552517"/>
    <lineage>
        <taxon>Viruses</taxon>
        <taxon>Riboviria</taxon>
        <taxon>Orthornavirae</taxon>
        <taxon>Kitrinoviricota</taxon>
        <taxon>Alsuviricetes</taxon>
        <taxon>Tymovirales</taxon>
        <taxon>Betaflexiviridae</taxon>
        <taxon>Quinvirinae</taxon>
        <taxon>Carlavirus</taxon>
    </lineage>
</organism>
<name>B5AZR8_9VIRU</name>
<protein>
    <submittedName>
        <fullName evidence="1">Nucleic acid binding protein</fullName>
    </submittedName>
</protein>
<sequence length="129" mass="14680">MHKYNLHVLCALNKAEPKLPAQVIEIIWVKSSIHRENYILSSCKPKGTGTSKSSVKRRAARFGRCANCGRYSHNGACKWSTSQSNSEFKDFLQIGAINYCNERPIRKNSVIEQVITSERLRLLNIKDVE</sequence>
<reference evidence="1" key="1">
    <citation type="journal article" date="2008" name="Virus Genes">
        <title>Partial nucleotide sequence of a carlavirus from carrot (Daucus carota L.).</title>
        <authorList>
            <person name="Menzel W."/>
            <person name="Vetten H.-J."/>
        </authorList>
    </citation>
    <scope>NUCLEOTIDE SEQUENCE</scope>
</reference>
<dbReference type="InterPro" id="IPR008891">
    <property type="entry name" value="Viral_NABP"/>
</dbReference>
<proteinExistence type="predicted"/>